<dbReference type="Pfam" id="PF09713">
    <property type="entry name" value="A_thal_3526"/>
    <property type="match status" value="1"/>
</dbReference>
<proteinExistence type="predicted"/>
<dbReference type="InterPro" id="IPR006476">
    <property type="entry name" value="CHP01589_pln"/>
</dbReference>
<feature type="compositionally biased region" description="Basic and acidic residues" evidence="1">
    <location>
        <begin position="186"/>
        <end position="204"/>
    </location>
</feature>
<evidence type="ECO:0000256" key="1">
    <source>
        <dbReference type="SAM" id="MobiDB-lite"/>
    </source>
</evidence>
<dbReference type="AlphaFoldDB" id="A0A8J5HT13"/>
<keyword evidence="3" id="KW-1185">Reference proteome</keyword>
<reference evidence="2 3" key="1">
    <citation type="submission" date="2020-08" db="EMBL/GenBank/DDBJ databases">
        <title>Plant Genome Project.</title>
        <authorList>
            <person name="Zhang R.-G."/>
        </authorList>
    </citation>
    <scope>NUCLEOTIDE SEQUENCE [LARGE SCALE GENOMIC DNA]</scope>
    <source>
        <tissue evidence="2">Rhizome</tissue>
    </source>
</reference>
<evidence type="ECO:0000313" key="2">
    <source>
        <dbReference type="EMBL" id="KAG6530732.1"/>
    </source>
</evidence>
<name>A0A8J5HT13_ZINOF</name>
<feature type="region of interest" description="Disordered" evidence="1">
    <location>
        <begin position="15"/>
        <end position="90"/>
    </location>
</feature>
<comment type="caution">
    <text evidence="2">The sequence shown here is derived from an EMBL/GenBank/DDBJ whole genome shotgun (WGS) entry which is preliminary data.</text>
</comment>
<feature type="region of interest" description="Disordered" evidence="1">
    <location>
        <begin position="161"/>
        <end position="204"/>
    </location>
</feature>
<dbReference type="EMBL" id="JACMSC010000002">
    <property type="protein sequence ID" value="KAG6530732.1"/>
    <property type="molecule type" value="Genomic_DNA"/>
</dbReference>
<sequence length="493" mass="56063">MARGARICLISAEQQRSGKDSFGGTTAQIQRRDGEGREDLPSFGGITAQRQGQLRRNHSADPASRRRGARTRNTGAAKMGKDSGDDDKIPMRLASRRSYIQLLEAYDNCMDELQKLKIKKVEVDIDNLRLIMRLELLKMMDHKSQSPSSSDLDLDTYASASQQPLNRGEGSRREHGGLVDPGKQGSSEERGGRGESGRMMDHVNDSRHLNRYSLRKVYLIHTFTAGDTAAPVIFQFDANRGALGHLYSYVNHGSGDGGERGGIMAHGNQSQFPSFPHLDAAYTSVFVLCDRDWLGMKGKMSSGEFRKVQNLIEQCLRLNMNQKEVVDTLSLQAKIEPSFTELVWQKLEEENQELFQAYHLRLILKNQIMLFNNLLEKQGKPNFGLIRIARRVRDDLEAVQRPLSYPLWPAPKQQPFGRSSKFETDRLCRRLDYQRQFQSHLARTLDLRPQQQVDLFTAGLVEDLRIDIELQKPENLGIVMNMAMTLERKQCFH</sequence>
<organism evidence="2 3">
    <name type="scientific">Zingiber officinale</name>
    <name type="common">Ginger</name>
    <name type="synonym">Amomum zingiber</name>
    <dbReference type="NCBI Taxonomy" id="94328"/>
    <lineage>
        <taxon>Eukaryota</taxon>
        <taxon>Viridiplantae</taxon>
        <taxon>Streptophyta</taxon>
        <taxon>Embryophyta</taxon>
        <taxon>Tracheophyta</taxon>
        <taxon>Spermatophyta</taxon>
        <taxon>Magnoliopsida</taxon>
        <taxon>Liliopsida</taxon>
        <taxon>Zingiberales</taxon>
        <taxon>Zingiberaceae</taxon>
        <taxon>Zingiber</taxon>
    </lineage>
</organism>
<dbReference type="NCBIfam" id="TIGR01589">
    <property type="entry name" value="A_thal_3526"/>
    <property type="match status" value="1"/>
</dbReference>
<gene>
    <name evidence="2" type="ORF">ZIOFF_004490</name>
</gene>
<dbReference type="PANTHER" id="PTHR31871">
    <property type="entry name" value="OS02G0137100 PROTEIN"/>
    <property type="match status" value="1"/>
</dbReference>
<dbReference type="Proteomes" id="UP000734854">
    <property type="component" value="Unassembled WGS sequence"/>
</dbReference>
<evidence type="ECO:0000313" key="3">
    <source>
        <dbReference type="Proteomes" id="UP000734854"/>
    </source>
</evidence>
<feature type="compositionally biased region" description="Basic and acidic residues" evidence="1">
    <location>
        <begin position="79"/>
        <end position="90"/>
    </location>
</feature>
<accession>A0A8J5HT13</accession>
<protein>
    <submittedName>
        <fullName evidence="2">Uncharacterized protein</fullName>
    </submittedName>
</protein>
<dbReference type="PANTHER" id="PTHR31871:SF1">
    <property type="entry name" value="HISTIDINE-TRNA LIGASE"/>
    <property type="match status" value="1"/>
</dbReference>
<feature type="compositionally biased region" description="Basic and acidic residues" evidence="1">
    <location>
        <begin position="30"/>
        <end position="40"/>
    </location>
</feature>